<evidence type="ECO:0000256" key="4">
    <source>
        <dbReference type="ARBA" id="ARBA00009524"/>
    </source>
</evidence>
<dbReference type="PANTHER" id="PTHR12592">
    <property type="entry name" value="ATP-DEPENDENT (S)-NAD(P)H-HYDRATE DEHYDRATASE FAMILY MEMBER"/>
    <property type="match status" value="1"/>
</dbReference>
<comment type="similarity">
    <text evidence="17">Belongs to the NnrD/CARKD family.</text>
</comment>
<keyword evidence="9 18" id="KW-0630">Potassium</keyword>
<comment type="catalytic activity">
    <reaction evidence="16 17 18">
        <text>(6S)-NADPHX + ADP = AMP + phosphate + NADPH + H(+)</text>
        <dbReference type="Rhea" id="RHEA:32235"/>
        <dbReference type="ChEBI" id="CHEBI:15378"/>
        <dbReference type="ChEBI" id="CHEBI:43474"/>
        <dbReference type="ChEBI" id="CHEBI:57783"/>
        <dbReference type="ChEBI" id="CHEBI:64076"/>
        <dbReference type="ChEBI" id="CHEBI:456215"/>
        <dbReference type="ChEBI" id="CHEBI:456216"/>
        <dbReference type="EC" id="4.2.1.136"/>
    </reaction>
</comment>
<comment type="function">
    <text evidence="14 18">Bifunctional enzyme that catalyzes the epimerization of the S- and R-forms of NAD(P)HX and the dehydration of the S-form of NAD(P)HX at the expense of ADP, which is converted to AMP. This allows the repair of both epimers of NAD(P)HX, a damaged form of NAD(P)H that is a result of enzymatic or heat-dependent hydration.</text>
</comment>
<evidence type="ECO:0000259" key="21">
    <source>
        <dbReference type="PROSITE" id="PS51385"/>
    </source>
</evidence>
<evidence type="ECO:0000256" key="3">
    <source>
        <dbReference type="ARBA" id="ARBA00006001"/>
    </source>
</evidence>
<evidence type="ECO:0000256" key="17">
    <source>
        <dbReference type="HAMAP-Rule" id="MF_01965"/>
    </source>
</evidence>
<comment type="function">
    <text evidence="17">Catalyzes the dehydration of the S-form of NAD(P)HX at the expense of ADP, which is converted to AMP. Together with NAD(P)HX epimerase, which catalyzes the epimerization of the S- and R-forms, the enzyme allows the repair of both epimers of NAD(P)HX, a damaged form of NAD(P)H that is a result of enzymatic or heat-dependent hydration.</text>
</comment>
<keyword evidence="5 18" id="KW-0479">Metal-binding</keyword>
<sequence>MIHAWSVEQVRAAEAAAMEQVGDEELMDRASRALADVVAARLEEERDERSDGQPGEASRAPRVVALVGRGNNGGDALWALAHLAELWDGDLQLTVVQVADVAHPAGLEAARQAGATVLVASSHGEEGEESDQGGDSAAAPAEQALADADLVLDGIAGLGSRPGLDPATVDLVDAIGPQAYVVAVDLPSGADPSGETIPDSQVYADETVTFIAPKPVHVLAGAASCGLLTVVDIGVELDPDEQPVAQSLEFDDVPHLWPMPGPEDDKYTRGVLGVVAGGQTYTGAAVLSTLSAVESGVGMVRYVGPDHAADQVRGFVPEAVYGTGRVQAHVVGPGLDVDDDSEPGRAQVQAARDALDSAEPCVVDAGALSLLDGPRSQAGARTLLTPHAGELATLLARLDGEVTIEEVKARPVQSARRAAELLHATVLLKGATTYVVPPPRSGLPVRAQSDAPAWLGTAGSGDVLAGLCGALLAAGLDPLDAGSLAALVHGVAGHDANPHGPVRATRVAQQIPRTVAHLLTRRP</sequence>
<evidence type="ECO:0000256" key="2">
    <source>
        <dbReference type="ARBA" id="ARBA00000909"/>
    </source>
</evidence>
<feature type="binding site" evidence="17">
    <location>
        <position position="461"/>
    </location>
    <ligand>
        <name>AMP</name>
        <dbReference type="ChEBI" id="CHEBI:456215"/>
    </ligand>
</feature>
<evidence type="ECO:0000259" key="20">
    <source>
        <dbReference type="PROSITE" id="PS51383"/>
    </source>
</evidence>
<evidence type="ECO:0000256" key="13">
    <source>
        <dbReference type="ARBA" id="ARBA00023268"/>
    </source>
</evidence>
<evidence type="ECO:0000256" key="7">
    <source>
        <dbReference type="ARBA" id="ARBA00022840"/>
    </source>
</evidence>
<feature type="domain" description="YjeF N-terminal" evidence="21">
    <location>
        <begin position="10"/>
        <end position="241"/>
    </location>
</feature>
<evidence type="ECO:0000256" key="15">
    <source>
        <dbReference type="ARBA" id="ARBA00048238"/>
    </source>
</evidence>
<evidence type="ECO:0000256" key="16">
    <source>
        <dbReference type="ARBA" id="ARBA00049209"/>
    </source>
</evidence>
<evidence type="ECO:0000256" key="14">
    <source>
        <dbReference type="ARBA" id="ARBA00025153"/>
    </source>
</evidence>
<dbReference type="Gene3D" id="3.40.1190.20">
    <property type="match status" value="1"/>
</dbReference>
<dbReference type="Proteomes" id="UP001157109">
    <property type="component" value="Unassembled WGS sequence"/>
</dbReference>
<evidence type="ECO:0000256" key="5">
    <source>
        <dbReference type="ARBA" id="ARBA00022723"/>
    </source>
</evidence>
<feature type="binding site" evidence="17">
    <location>
        <position position="462"/>
    </location>
    <ligand>
        <name>(6S)-NADPHX</name>
        <dbReference type="ChEBI" id="CHEBI:64076"/>
    </ligand>
</feature>
<dbReference type="SUPFAM" id="SSF64153">
    <property type="entry name" value="YjeF N-terminal domain-like"/>
    <property type="match status" value="1"/>
</dbReference>
<evidence type="ECO:0000313" key="22">
    <source>
        <dbReference type="EMBL" id="GMA20530.1"/>
    </source>
</evidence>
<evidence type="ECO:0000256" key="9">
    <source>
        <dbReference type="ARBA" id="ARBA00022958"/>
    </source>
</evidence>
<feature type="region of interest" description="Disordered" evidence="19">
    <location>
        <begin position="43"/>
        <end position="62"/>
    </location>
</feature>
<comment type="caution">
    <text evidence="22">The sequence shown here is derived from an EMBL/GenBank/DDBJ whole genome shotgun (WGS) entry which is preliminary data.</text>
</comment>
<keyword evidence="10 17" id="KW-0520">NAD</keyword>
<evidence type="ECO:0000256" key="12">
    <source>
        <dbReference type="ARBA" id="ARBA00023239"/>
    </source>
</evidence>
<dbReference type="InterPro" id="IPR030677">
    <property type="entry name" value="Nnr"/>
</dbReference>
<evidence type="ECO:0000256" key="11">
    <source>
        <dbReference type="ARBA" id="ARBA00023235"/>
    </source>
</evidence>
<accession>A0ABQ6HPX4</accession>
<dbReference type="HAMAP" id="MF_01965">
    <property type="entry name" value="NADHX_dehydratase"/>
    <property type="match status" value="1"/>
</dbReference>
<evidence type="ECO:0000256" key="6">
    <source>
        <dbReference type="ARBA" id="ARBA00022741"/>
    </source>
</evidence>
<dbReference type="PROSITE" id="PS51385">
    <property type="entry name" value="YJEF_N"/>
    <property type="match status" value="1"/>
</dbReference>
<keyword evidence="13" id="KW-0511">Multifunctional enzyme</keyword>
<dbReference type="InterPro" id="IPR036652">
    <property type="entry name" value="YjeF_N_dom_sf"/>
</dbReference>
<evidence type="ECO:0000256" key="19">
    <source>
        <dbReference type="SAM" id="MobiDB-lite"/>
    </source>
</evidence>
<proteinExistence type="inferred from homology"/>
<dbReference type="InterPro" id="IPR000631">
    <property type="entry name" value="CARKD"/>
</dbReference>
<evidence type="ECO:0000256" key="10">
    <source>
        <dbReference type="ARBA" id="ARBA00023027"/>
    </source>
</evidence>
<dbReference type="PANTHER" id="PTHR12592:SF0">
    <property type="entry name" value="ATP-DEPENDENT (S)-NAD(P)H-HYDRATE DEHYDRATASE"/>
    <property type="match status" value="1"/>
</dbReference>
<comment type="subunit">
    <text evidence="17">Homotetramer.</text>
</comment>
<dbReference type="CDD" id="cd01171">
    <property type="entry name" value="YXKO-related"/>
    <property type="match status" value="1"/>
</dbReference>
<keyword evidence="6 17" id="KW-0547">Nucleotide-binding</keyword>
<evidence type="ECO:0000313" key="23">
    <source>
        <dbReference type="Proteomes" id="UP001157109"/>
    </source>
</evidence>
<dbReference type="SUPFAM" id="SSF53613">
    <property type="entry name" value="Ribokinase-like"/>
    <property type="match status" value="1"/>
</dbReference>
<keyword evidence="11 18" id="KW-0413">Isomerase</keyword>
<comment type="cofactor">
    <cofactor evidence="18">
        <name>K(+)</name>
        <dbReference type="ChEBI" id="CHEBI:29103"/>
    </cofactor>
    <text evidence="18">Binds 1 potassium ion per subunit.</text>
</comment>
<evidence type="ECO:0000256" key="1">
    <source>
        <dbReference type="ARBA" id="ARBA00000013"/>
    </source>
</evidence>
<keyword evidence="8 17" id="KW-0521">NADP</keyword>
<evidence type="ECO:0000256" key="8">
    <source>
        <dbReference type="ARBA" id="ARBA00022857"/>
    </source>
</evidence>
<comment type="catalytic activity">
    <reaction evidence="2 18">
        <text>(6R)-NADPHX = (6S)-NADPHX</text>
        <dbReference type="Rhea" id="RHEA:32227"/>
        <dbReference type="ChEBI" id="CHEBI:64076"/>
        <dbReference type="ChEBI" id="CHEBI:64077"/>
        <dbReference type="EC" id="5.1.99.6"/>
    </reaction>
</comment>
<feature type="binding site" evidence="17">
    <location>
        <position position="387"/>
    </location>
    <ligand>
        <name>(6S)-NADPHX</name>
        <dbReference type="ChEBI" id="CHEBI:64076"/>
    </ligand>
</feature>
<comment type="catalytic activity">
    <reaction evidence="15 17 18">
        <text>(6S)-NADHX + ADP = AMP + phosphate + NADH + H(+)</text>
        <dbReference type="Rhea" id="RHEA:32223"/>
        <dbReference type="ChEBI" id="CHEBI:15378"/>
        <dbReference type="ChEBI" id="CHEBI:43474"/>
        <dbReference type="ChEBI" id="CHEBI:57945"/>
        <dbReference type="ChEBI" id="CHEBI:64074"/>
        <dbReference type="ChEBI" id="CHEBI:456215"/>
        <dbReference type="ChEBI" id="CHEBI:456216"/>
        <dbReference type="EC" id="4.2.1.136"/>
    </reaction>
</comment>
<dbReference type="InterPro" id="IPR004443">
    <property type="entry name" value="YjeF_N_dom"/>
</dbReference>
<comment type="similarity">
    <text evidence="3 18">In the N-terminal section; belongs to the NnrE/AIBP family.</text>
</comment>
<keyword evidence="12 17" id="KW-0456">Lyase</keyword>
<dbReference type="PROSITE" id="PS51383">
    <property type="entry name" value="YJEF_C_3"/>
    <property type="match status" value="1"/>
</dbReference>
<dbReference type="Pfam" id="PF03853">
    <property type="entry name" value="YjeF_N"/>
    <property type="match status" value="1"/>
</dbReference>
<dbReference type="EMBL" id="BSUJ01000001">
    <property type="protein sequence ID" value="GMA20530.1"/>
    <property type="molecule type" value="Genomic_DNA"/>
</dbReference>
<dbReference type="Gene3D" id="3.40.50.10260">
    <property type="entry name" value="YjeF N-terminal domain"/>
    <property type="match status" value="1"/>
</dbReference>
<organism evidence="22 23">
    <name type="scientific">Arsenicicoccus piscis</name>
    <dbReference type="NCBI Taxonomy" id="673954"/>
    <lineage>
        <taxon>Bacteria</taxon>
        <taxon>Bacillati</taxon>
        <taxon>Actinomycetota</taxon>
        <taxon>Actinomycetes</taxon>
        <taxon>Micrococcales</taxon>
        <taxon>Intrasporangiaceae</taxon>
        <taxon>Arsenicicoccus</taxon>
    </lineage>
</organism>
<protein>
    <recommendedName>
        <fullName evidence="17">ADP-dependent (S)-NAD(P)H-hydrate dehydratase</fullName>
        <ecNumber evidence="17">4.2.1.136</ecNumber>
    </recommendedName>
    <alternativeName>
        <fullName evidence="17">ADP-dependent NAD(P)HX dehydratase</fullName>
    </alternativeName>
</protein>
<dbReference type="RefSeq" id="WP_241444151.1">
    <property type="nucleotide sequence ID" value="NZ_BSUJ01000001.1"/>
</dbReference>
<feature type="binding site" evidence="17">
    <location>
        <begin position="429"/>
        <end position="433"/>
    </location>
    <ligand>
        <name>AMP</name>
        <dbReference type="ChEBI" id="CHEBI:456215"/>
    </ligand>
</feature>
<dbReference type="PIRSF" id="PIRSF017184">
    <property type="entry name" value="Nnr"/>
    <property type="match status" value="1"/>
</dbReference>
<keyword evidence="23" id="KW-1185">Reference proteome</keyword>
<feature type="binding site" evidence="17">
    <location>
        <position position="284"/>
    </location>
    <ligand>
        <name>(6S)-NADPHX</name>
        <dbReference type="ChEBI" id="CHEBI:64076"/>
    </ligand>
</feature>
<comment type="catalytic activity">
    <reaction evidence="1 18">
        <text>(6R)-NADHX = (6S)-NADHX</text>
        <dbReference type="Rhea" id="RHEA:32215"/>
        <dbReference type="ChEBI" id="CHEBI:64074"/>
        <dbReference type="ChEBI" id="CHEBI:64075"/>
        <dbReference type="EC" id="5.1.99.6"/>
    </reaction>
</comment>
<feature type="domain" description="YjeF C-terminal" evidence="20">
    <location>
        <begin position="249"/>
        <end position="518"/>
    </location>
</feature>
<gene>
    <name evidence="17" type="primary">nnrD</name>
    <name evidence="22" type="ORF">GCM10025862_25510</name>
</gene>
<reference evidence="23" key="1">
    <citation type="journal article" date="2019" name="Int. J. Syst. Evol. Microbiol.">
        <title>The Global Catalogue of Microorganisms (GCM) 10K type strain sequencing project: providing services to taxonomists for standard genome sequencing and annotation.</title>
        <authorList>
            <consortium name="The Broad Institute Genomics Platform"/>
            <consortium name="The Broad Institute Genome Sequencing Center for Infectious Disease"/>
            <person name="Wu L."/>
            <person name="Ma J."/>
        </authorList>
    </citation>
    <scope>NUCLEOTIDE SEQUENCE [LARGE SCALE GENOMIC DNA]</scope>
    <source>
        <strain evidence="23">NBRC 105830</strain>
    </source>
</reference>
<dbReference type="EC" id="4.2.1.136" evidence="17"/>
<name>A0ABQ6HPX4_9MICO</name>
<feature type="binding site" evidence="17">
    <location>
        <position position="334"/>
    </location>
    <ligand>
        <name>(6S)-NADPHX</name>
        <dbReference type="ChEBI" id="CHEBI:64076"/>
    </ligand>
</feature>
<comment type="cofactor">
    <cofactor evidence="17">
        <name>Mg(2+)</name>
        <dbReference type="ChEBI" id="CHEBI:18420"/>
    </cofactor>
</comment>
<comment type="similarity">
    <text evidence="4 18">In the C-terminal section; belongs to the NnrD/CARKD family.</text>
</comment>
<dbReference type="InterPro" id="IPR029056">
    <property type="entry name" value="Ribokinase-like"/>
</dbReference>
<evidence type="ECO:0000256" key="18">
    <source>
        <dbReference type="PIRNR" id="PIRNR017184"/>
    </source>
</evidence>
<keyword evidence="7 17" id="KW-0067">ATP-binding</keyword>
<dbReference type="Pfam" id="PF01256">
    <property type="entry name" value="Carb_kinase"/>
    <property type="match status" value="1"/>
</dbReference>